<gene>
    <name evidence="9" type="primary">Piso0_001480</name>
    <name evidence="9" type="ORF">GNLVRS01_PISO0F07331g</name>
</gene>
<sequence length="868" mass="96300">MSASSSNTTNSGPNRFRGDAASFSPSQTSPSMIHQQYQQHIYPDYLYGSPSMVPNQYYPYMPYMIHPSAPYAEFNPYGQAYQAYPVQIPQYPGQPYPVIPGGVGANGMNMAAMNMNMNMNMNMGMGMGMGMMNRPKSAHARSKNHHHSSGSVGYNTSNGSKDSFSNDVSASSSTDNFKQPPPSAKRQSDTKNGLSDETKQAESNRQNTSTEKQGSKSDSKASTEQGSKVNEALHFPLYFNSNLDSFINAQKTSIKKRTEKVNEKKERLAKALTNRGVENQSLIINRVDGVKIIDHNESNAIESVENDSYNKYLQSARRSSNAREGDKIAFAANGNNDDNKASGKPSNWAAILQNTPATVPRKPKAPSKSGGSVSHSKSPSISTQTVSPQQPASVEKSDTPAATFPLGVLLLNIMFDKKFSLISARSNTPVYKIKKRGLTNTGNICYMNAILQILLYCEPFNKMLKLVETKTVGNLGNKSSTPLLDLVIKFFNEFSSSQRNSNGTIKPFAVENFYLSLIANEKFQHLKWGQQEDAEEFLGYLLDGLHEEFVNATKSLTTPQIDGLIQDFQKMHDGSDDYTVREFKANVKNTMKILKKYTEPASEREDTESDNDGWAEVGSNHRKVSAKRTVEIEPSPITSIFGGQFRSVLQIPKSKESESITLDPYQCIQLDISDPSIGTIEEAFKHMNEPEKIPYKAANKEVIAKKQTFIDQLPNVLVIHLKRFSYQQGARDGSDAGDDSTQPRSNGGLGGIEKLRKKITYSHTLTIPNEVLSPITQKQSANGYHYKLFGVVYHHGIGAEGGHYTCDVLRKSSLHDSQEESNDKKIDNEWIRIDDTQVESIDKNEVLDSGSEESSKNAYILFYQKILI</sequence>
<proteinExistence type="inferred from homology"/>
<dbReference type="HOGENOM" id="CLU_008279_4_0_1"/>
<dbReference type="InterPro" id="IPR018200">
    <property type="entry name" value="USP_CS"/>
</dbReference>
<dbReference type="GO" id="GO:0004843">
    <property type="term" value="F:cysteine-type deubiquitinase activity"/>
    <property type="evidence" value="ECO:0007669"/>
    <property type="project" value="UniProtKB-UniRule"/>
</dbReference>
<dbReference type="SUPFAM" id="SSF54001">
    <property type="entry name" value="Cysteine proteinases"/>
    <property type="match status" value="1"/>
</dbReference>
<dbReference type="GO" id="GO:0005634">
    <property type="term" value="C:nucleus"/>
    <property type="evidence" value="ECO:0007669"/>
    <property type="project" value="TreeGrafter"/>
</dbReference>
<evidence type="ECO:0000256" key="6">
    <source>
        <dbReference type="RuleBase" id="RU366025"/>
    </source>
</evidence>
<organism evidence="9 10">
    <name type="scientific">Pichia sorbitophila (strain ATCC MYA-4447 / BCRC 22081 / CBS 7064 / NBRC 10061 / NRRL Y-12695)</name>
    <name type="common">Hybrid yeast</name>
    <dbReference type="NCBI Taxonomy" id="559304"/>
    <lineage>
        <taxon>Eukaryota</taxon>
        <taxon>Fungi</taxon>
        <taxon>Dikarya</taxon>
        <taxon>Ascomycota</taxon>
        <taxon>Saccharomycotina</taxon>
        <taxon>Pichiomycetes</taxon>
        <taxon>Debaryomycetaceae</taxon>
        <taxon>Millerozyma</taxon>
    </lineage>
</organism>
<keyword evidence="5 6" id="KW-0788">Thiol protease</keyword>
<feature type="compositionally biased region" description="Polar residues" evidence="7">
    <location>
        <begin position="149"/>
        <end position="159"/>
    </location>
</feature>
<dbReference type="PANTHER" id="PTHR24006">
    <property type="entry name" value="UBIQUITIN CARBOXYL-TERMINAL HYDROLASE"/>
    <property type="match status" value="1"/>
</dbReference>
<dbReference type="GO" id="GO:0006508">
    <property type="term" value="P:proteolysis"/>
    <property type="evidence" value="ECO:0007669"/>
    <property type="project" value="UniProtKB-KW"/>
</dbReference>
<comment type="catalytic activity">
    <reaction evidence="1 6">
        <text>Thiol-dependent hydrolysis of ester, thioester, amide, peptide and isopeptide bonds formed by the C-terminal Gly of ubiquitin (a 76-residue protein attached to proteins as an intracellular targeting signal).</text>
        <dbReference type="EC" id="3.4.19.12"/>
    </reaction>
</comment>
<evidence type="ECO:0000313" key="9">
    <source>
        <dbReference type="EMBL" id="CCE88703.1"/>
    </source>
</evidence>
<keyword evidence="3 6" id="KW-0833">Ubl conjugation pathway</keyword>
<feature type="compositionally biased region" description="Low complexity" evidence="7">
    <location>
        <begin position="366"/>
        <end position="382"/>
    </location>
</feature>
<feature type="compositionally biased region" description="Basic residues" evidence="7">
    <location>
        <begin position="136"/>
        <end position="148"/>
    </location>
</feature>
<feature type="compositionally biased region" description="Basic and acidic residues" evidence="7">
    <location>
        <begin position="186"/>
        <end position="202"/>
    </location>
</feature>
<comment type="similarity">
    <text evidence="6">Belongs to the peptidase C19 family.</text>
</comment>
<dbReference type="OrthoDB" id="429671at2759"/>
<dbReference type="InterPro" id="IPR028889">
    <property type="entry name" value="USP"/>
</dbReference>
<dbReference type="OMA" id="FKHLKWG"/>
<dbReference type="PANTHER" id="PTHR24006:SF687">
    <property type="entry name" value="UBIQUITIN CARBOXYL-TERMINAL HYDROLASE 10"/>
    <property type="match status" value="1"/>
</dbReference>
<keyword evidence="10" id="KW-1185">Reference proteome</keyword>
<feature type="region of interest" description="Disordered" evidence="7">
    <location>
        <begin position="130"/>
        <end position="226"/>
    </location>
</feature>
<feature type="compositionally biased region" description="Polar residues" evidence="7">
    <location>
        <begin position="1"/>
        <end position="13"/>
    </location>
</feature>
<dbReference type="MEROPS" id="C19.004"/>
<dbReference type="CDD" id="cd02257">
    <property type="entry name" value="Peptidase_C19"/>
    <property type="match status" value="1"/>
</dbReference>
<accession>G8YKW9</accession>
<dbReference type="GO" id="GO:0016579">
    <property type="term" value="P:protein deubiquitination"/>
    <property type="evidence" value="ECO:0007669"/>
    <property type="project" value="InterPro"/>
</dbReference>
<dbReference type="FunCoup" id="G8YKW9">
    <property type="interactions" value="1404"/>
</dbReference>
<feature type="compositionally biased region" description="Polar residues" evidence="7">
    <location>
        <begin position="203"/>
        <end position="212"/>
    </location>
</feature>
<name>G8YKW9_PICSO</name>
<protein>
    <recommendedName>
        <fullName evidence="6">Ubiquitin carboxyl-terminal hydrolase</fullName>
        <ecNumber evidence="6">3.4.19.12</ecNumber>
    </recommendedName>
</protein>
<dbReference type="Gene3D" id="3.90.70.10">
    <property type="entry name" value="Cysteine proteinases"/>
    <property type="match status" value="1"/>
</dbReference>
<dbReference type="InterPro" id="IPR050164">
    <property type="entry name" value="Peptidase_C19"/>
</dbReference>
<evidence type="ECO:0000256" key="5">
    <source>
        <dbReference type="ARBA" id="ARBA00022807"/>
    </source>
</evidence>
<feature type="compositionally biased region" description="Low complexity" evidence="7">
    <location>
        <begin position="160"/>
        <end position="175"/>
    </location>
</feature>
<feature type="compositionally biased region" description="Polar residues" evidence="7">
    <location>
        <begin position="23"/>
        <end position="32"/>
    </location>
</feature>
<feature type="region of interest" description="Disordered" evidence="7">
    <location>
        <begin position="729"/>
        <end position="752"/>
    </location>
</feature>
<dbReference type="PROSITE" id="PS00973">
    <property type="entry name" value="USP_2"/>
    <property type="match status" value="1"/>
</dbReference>
<evidence type="ECO:0000259" key="8">
    <source>
        <dbReference type="PROSITE" id="PS50235"/>
    </source>
</evidence>
<evidence type="ECO:0000313" key="10">
    <source>
        <dbReference type="Proteomes" id="UP000005222"/>
    </source>
</evidence>
<dbReference type="PROSITE" id="PS00972">
    <property type="entry name" value="USP_1"/>
    <property type="match status" value="1"/>
</dbReference>
<evidence type="ECO:0000256" key="7">
    <source>
        <dbReference type="SAM" id="MobiDB-lite"/>
    </source>
</evidence>
<evidence type="ECO:0000256" key="3">
    <source>
        <dbReference type="ARBA" id="ARBA00022786"/>
    </source>
</evidence>
<evidence type="ECO:0000256" key="4">
    <source>
        <dbReference type="ARBA" id="ARBA00022801"/>
    </source>
</evidence>
<dbReference type="Pfam" id="PF00443">
    <property type="entry name" value="UCH"/>
    <property type="match status" value="1"/>
</dbReference>
<dbReference type="Proteomes" id="UP000005222">
    <property type="component" value="Chromosome F"/>
</dbReference>
<dbReference type="GO" id="GO:0005829">
    <property type="term" value="C:cytosol"/>
    <property type="evidence" value="ECO:0007669"/>
    <property type="project" value="TreeGrafter"/>
</dbReference>
<dbReference type="InterPro" id="IPR001394">
    <property type="entry name" value="Peptidase_C19_UCH"/>
</dbReference>
<keyword evidence="2 6" id="KW-0645">Protease</keyword>
<dbReference type="EC" id="3.4.19.12" evidence="6"/>
<feature type="region of interest" description="Disordered" evidence="7">
    <location>
        <begin position="354"/>
        <end position="398"/>
    </location>
</feature>
<feature type="compositionally biased region" description="Polar residues" evidence="7">
    <location>
        <begin position="383"/>
        <end position="392"/>
    </location>
</feature>
<dbReference type="eggNOG" id="KOG1871">
    <property type="taxonomic scope" value="Eukaryota"/>
</dbReference>
<feature type="region of interest" description="Disordered" evidence="7">
    <location>
        <begin position="1"/>
        <end position="32"/>
    </location>
</feature>
<evidence type="ECO:0000256" key="2">
    <source>
        <dbReference type="ARBA" id="ARBA00022670"/>
    </source>
</evidence>
<reference evidence="9 10" key="1">
    <citation type="journal article" date="2012" name="G3 (Bethesda)">
        <title>Pichia sorbitophila, an interspecies yeast hybrid reveals early steps of genome resolution following polyploidization.</title>
        <authorList>
            <person name="Leh Louis V."/>
            <person name="Despons L."/>
            <person name="Friedrich A."/>
            <person name="Martin T."/>
            <person name="Durrens P."/>
            <person name="Casaregola S."/>
            <person name="Neuveglise C."/>
            <person name="Fairhead C."/>
            <person name="Marck C."/>
            <person name="Cruz J.A."/>
            <person name="Straub M.L."/>
            <person name="Kugler V."/>
            <person name="Sacerdot C."/>
            <person name="Uzunov Z."/>
            <person name="Thierry A."/>
            <person name="Weiss S."/>
            <person name="Bleykasten C."/>
            <person name="De Montigny J."/>
            <person name="Jacques N."/>
            <person name="Jung P."/>
            <person name="Lemaire M."/>
            <person name="Mallet S."/>
            <person name="Morel G."/>
            <person name="Richard G.F."/>
            <person name="Sarkar A."/>
            <person name="Savel G."/>
            <person name="Schacherer J."/>
            <person name="Seret M.L."/>
            <person name="Talla E."/>
            <person name="Samson G."/>
            <person name="Jubin C."/>
            <person name="Poulain J."/>
            <person name="Vacherie B."/>
            <person name="Barbe V."/>
            <person name="Pelletier E."/>
            <person name="Sherman D.J."/>
            <person name="Westhof E."/>
            <person name="Weissenbach J."/>
            <person name="Baret P.V."/>
            <person name="Wincker P."/>
            <person name="Gaillardin C."/>
            <person name="Dujon B."/>
            <person name="Souciet J.L."/>
        </authorList>
    </citation>
    <scope>NUCLEOTIDE SEQUENCE [LARGE SCALE GENOMIC DNA]</scope>
    <source>
        <strain evidence="10">ATCC MYA-4447 / BCRC 22081 / CBS 7064 / NBRC 10061 / NRRL Y-12695</strain>
    </source>
</reference>
<dbReference type="AlphaFoldDB" id="G8YKW9"/>
<evidence type="ECO:0000256" key="1">
    <source>
        <dbReference type="ARBA" id="ARBA00000707"/>
    </source>
</evidence>
<dbReference type="InterPro" id="IPR038765">
    <property type="entry name" value="Papain-like_cys_pep_sf"/>
</dbReference>
<feature type="domain" description="USP" evidence="8">
    <location>
        <begin position="436"/>
        <end position="866"/>
    </location>
</feature>
<dbReference type="InParanoid" id="G8YKW9"/>
<dbReference type="STRING" id="559304.G8YKW9"/>
<dbReference type="EMBL" id="FO082054">
    <property type="protein sequence ID" value="CCE88703.1"/>
    <property type="molecule type" value="Genomic_DNA"/>
</dbReference>
<keyword evidence="4 6" id="KW-0378">Hydrolase</keyword>
<dbReference type="PROSITE" id="PS50235">
    <property type="entry name" value="USP_3"/>
    <property type="match status" value="1"/>
</dbReference>